<dbReference type="OrthoDB" id="5291101at2"/>
<geneLocation type="plasmid" evidence="2 3">
    <name>unnamed5</name>
</geneLocation>
<dbReference type="PANTHER" id="PTHR43685:SF2">
    <property type="entry name" value="GLYCOSYLTRANSFERASE 2-LIKE DOMAIN-CONTAINING PROTEIN"/>
    <property type="match status" value="1"/>
</dbReference>
<dbReference type="AlphaFoldDB" id="A0A2U8HPD2"/>
<sequence length="318" mass="34863">MSNPALSIVIPLYNRAALIGACLACLPERPEIEVIVVDDGSRDGSAAAAQAAISARRAEGWIRLLRQPNAGPGAARNRGAAAARAEWIAFLDCDDVWAPDALPLLLQAVRAAGPAAMIFQQTADCPEGASPALPRVPRRRTRRFENALFAVAALPQFRFASCNLLIRRDLFEQLGGFTTAVRCSEDSDLLLRASGAGPVLCLTGDWIVAHRIGAADSLSADAPRVAEGYHFMRAQDAQGCYGPPDPLRRAFLARAAVYTIRIAFAQGHLRLAYGLWRREWRLIGRGQRHWRWRLPLTPVLSLLRPASYPMRWTLRRSG</sequence>
<feature type="domain" description="Glycosyltransferase 2-like" evidence="1">
    <location>
        <begin position="7"/>
        <end position="174"/>
    </location>
</feature>
<dbReference type="Proteomes" id="UP000244915">
    <property type="component" value="Plasmid unnamed5"/>
</dbReference>
<evidence type="ECO:0000313" key="3">
    <source>
        <dbReference type="Proteomes" id="UP000244915"/>
    </source>
</evidence>
<dbReference type="InterPro" id="IPR001173">
    <property type="entry name" value="Glyco_trans_2-like"/>
</dbReference>
<keyword evidence="2" id="KW-0614">Plasmid</keyword>
<dbReference type="PANTHER" id="PTHR43685">
    <property type="entry name" value="GLYCOSYLTRANSFERASE"/>
    <property type="match status" value="1"/>
</dbReference>
<dbReference type="SUPFAM" id="SSF53448">
    <property type="entry name" value="Nucleotide-diphospho-sugar transferases"/>
    <property type="match status" value="1"/>
</dbReference>
<gene>
    <name evidence="2" type="ORF">CEW88_23840</name>
</gene>
<dbReference type="RefSeq" id="WP_108970902.1">
    <property type="nucleotide sequence ID" value="NZ_CP022195.1"/>
</dbReference>
<accession>A0A2U8HPD2</accession>
<protein>
    <recommendedName>
        <fullName evidence="1">Glycosyltransferase 2-like domain-containing protein</fullName>
    </recommendedName>
</protein>
<dbReference type="InterPro" id="IPR050834">
    <property type="entry name" value="Glycosyltransf_2"/>
</dbReference>
<reference evidence="2 3" key="1">
    <citation type="submission" date="2017-06" db="EMBL/GenBank/DDBJ databases">
        <title>Yangia sp. YSBP01 complete genome sequence.</title>
        <authorList>
            <person name="Woo J.-H."/>
            <person name="Kim H.-S."/>
        </authorList>
    </citation>
    <scope>NUCLEOTIDE SEQUENCE [LARGE SCALE GENOMIC DNA]</scope>
    <source>
        <strain evidence="2 3">YSBP01</strain>
        <plasmid evidence="2 3">unnamed5</plasmid>
    </source>
</reference>
<dbReference type="KEGG" id="ypac:CEW88_23840"/>
<name>A0A2U8HPD2_9RHOB</name>
<proteinExistence type="predicted"/>
<dbReference type="EMBL" id="CP022195">
    <property type="protein sequence ID" value="AWI86806.1"/>
    <property type="molecule type" value="Genomic_DNA"/>
</dbReference>
<dbReference type="Gene3D" id="3.90.550.10">
    <property type="entry name" value="Spore Coat Polysaccharide Biosynthesis Protein SpsA, Chain A"/>
    <property type="match status" value="1"/>
</dbReference>
<evidence type="ECO:0000259" key="1">
    <source>
        <dbReference type="Pfam" id="PF00535"/>
    </source>
</evidence>
<dbReference type="Pfam" id="PF00535">
    <property type="entry name" value="Glycos_transf_2"/>
    <property type="match status" value="1"/>
</dbReference>
<dbReference type="InterPro" id="IPR029044">
    <property type="entry name" value="Nucleotide-diphossugar_trans"/>
</dbReference>
<dbReference type="CDD" id="cd00761">
    <property type="entry name" value="Glyco_tranf_GTA_type"/>
    <property type="match status" value="1"/>
</dbReference>
<organism evidence="2 3">
    <name type="scientific">Alloyangia pacifica</name>
    <dbReference type="NCBI Taxonomy" id="311180"/>
    <lineage>
        <taxon>Bacteria</taxon>
        <taxon>Pseudomonadati</taxon>
        <taxon>Pseudomonadota</taxon>
        <taxon>Alphaproteobacteria</taxon>
        <taxon>Rhodobacterales</taxon>
        <taxon>Roseobacteraceae</taxon>
        <taxon>Alloyangia</taxon>
    </lineage>
</organism>
<evidence type="ECO:0000313" key="2">
    <source>
        <dbReference type="EMBL" id="AWI86806.1"/>
    </source>
</evidence>